<feature type="transmembrane region" description="Helical" evidence="1">
    <location>
        <begin position="400"/>
        <end position="419"/>
    </location>
</feature>
<keyword evidence="1" id="KW-0472">Membrane</keyword>
<feature type="transmembrane region" description="Helical" evidence="1">
    <location>
        <begin position="116"/>
        <end position="140"/>
    </location>
</feature>
<feature type="transmembrane region" description="Helical" evidence="1">
    <location>
        <begin position="536"/>
        <end position="555"/>
    </location>
</feature>
<evidence type="ECO:0000256" key="1">
    <source>
        <dbReference type="SAM" id="Phobius"/>
    </source>
</evidence>
<proteinExistence type="predicted"/>
<feature type="transmembrane region" description="Helical" evidence="1">
    <location>
        <begin position="478"/>
        <end position="495"/>
    </location>
</feature>
<feature type="transmembrane region" description="Helical" evidence="1">
    <location>
        <begin position="189"/>
        <end position="209"/>
    </location>
</feature>
<sequence>MQVDPPAEPVSALRPALGVAVLAALLQTAGPLLGVVNGYEPAFLSWPLLGLLAAAPVVLAGWLAATGRTAMAAGVLAALALFAPGRVLTDLQAGLDPINGARPDLLLPTSLEPVPVAAGMPVLVAGHVAMAVAGVLATRVLPRTTGTARQGLLALALTASVVAATGLALPPFDSDDPYLLPRFVADLPLWPAVGVLLLALAVPVSAALMTGAPDVDAARGGLFGTALATTAVAGPPLVATLLLPDIHPTGGPILALLAAAALAALALAAGRETAEAPGDAGDAGDAGEMALPAASRLHLLAGALALAAGGAAVAGAFLPQLTVMGGLEAPANYAARPLVPAGLLVAALGVALLIRAWAATVRPALAVAWVAVPLAAAGALENALTAVDVDVVDVSVGPGPWAAGLAVVLAVTAGVCAALAGGVERDDVDITALSVDPKVAWTAGVAVVLAAGAFGLPAVAGPDYVSAGLVTQFRTSSWGLLAGLVAVAAACVVAARSRPVRGAALLLGAAALVGVRLLELPLTAGRVAGAGPAGGVWFGIACLVALLAAAAISGARSPRPGV</sequence>
<feature type="transmembrane region" description="Helical" evidence="1">
    <location>
        <begin position="152"/>
        <end position="169"/>
    </location>
</feature>
<comment type="caution">
    <text evidence="2">The sequence shown here is derived from an EMBL/GenBank/DDBJ whole genome shotgun (WGS) entry which is preliminary data.</text>
</comment>
<protein>
    <submittedName>
        <fullName evidence="2">Uncharacterized protein</fullName>
    </submittedName>
</protein>
<feature type="transmembrane region" description="Helical" evidence="1">
    <location>
        <begin position="249"/>
        <end position="269"/>
    </location>
</feature>
<evidence type="ECO:0000313" key="3">
    <source>
        <dbReference type="Proteomes" id="UP000637578"/>
    </source>
</evidence>
<feature type="transmembrane region" description="Helical" evidence="1">
    <location>
        <begin position="338"/>
        <end position="357"/>
    </location>
</feature>
<organism evidence="2 3">
    <name type="scientific">Longimycelium tulufanense</name>
    <dbReference type="NCBI Taxonomy" id="907463"/>
    <lineage>
        <taxon>Bacteria</taxon>
        <taxon>Bacillati</taxon>
        <taxon>Actinomycetota</taxon>
        <taxon>Actinomycetes</taxon>
        <taxon>Pseudonocardiales</taxon>
        <taxon>Pseudonocardiaceae</taxon>
        <taxon>Longimycelium</taxon>
    </lineage>
</organism>
<keyword evidence="3" id="KW-1185">Reference proteome</keyword>
<feature type="transmembrane region" description="Helical" evidence="1">
    <location>
        <begin position="364"/>
        <end position="380"/>
    </location>
</feature>
<feature type="transmembrane region" description="Helical" evidence="1">
    <location>
        <begin position="439"/>
        <end position="458"/>
    </location>
</feature>
<accession>A0A8J3CF14</accession>
<name>A0A8J3CF14_9PSEU</name>
<dbReference type="Proteomes" id="UP000637578">
    <property type="component" value="Unassembled WGS sequence"/>
</dbReference>
<dbReference type="EMBL" id="BMMK01000014">
    <property type="protein sequence ID" value="GGM58868.1"/>
    <property type="molecule type" value="Genomic_DNA"/>
</dbReference>
<feature type="transmembrane region" description="Helical" evidence="1">
    <location>
        <begin position="44"/>
        <end position="63"/>
    </location>
</feature>
<evidence type="ECO:0000313" key="2">
    <source>
        <dbReference type="EMBL" id="GGM58868.1"/>
    </source>
</evidence>
<feature type="transmembrane region" description="Helical" evidence="1">
    <location>
        <begin position="502"/>
        <end position="524"/>
    </location>
</feature>
<reference evidence="2" key="2">
    <citation type="submission" date="2020-09" db="EMBL/GenBank/DDBJ databases">
        <authorList>
            <person name="Sun Q."/>
            <person name="Zhou Y."/>
        </authorList>
    </citation>
    <scope>NUCLEOTIDE SEQUENCE</scope>
    <source>
        <strain evidence="2">CGMCC 4.5737</strain>
    </source>
</reference>
<keyword evidence="1" id="KW-1133">Transmembrane helix</keyword>
<feature type="transmembrane region" description="Helical" evidence="1">
    <location>
        <begin position="297"/>
        <end position="318"/>
    </location>
</feature>
<keyword evidence="1" id="KW-0812">Transmembrane</keyword>
<reference evidence="2" key="1">
    <citation type="journal article" date="2014" name="Int. J. Syst. Evol. Microbiol.">
        <title>Complete genome sequence of Corynebacterium casei LMG S-19264T (=DSM 44701T), isolated from a smear-ripened cheese.</title>
        <authorList>
            <consortium name="US DOE Joint Genome Institute (JGI-PGF)"/>
            <person name="Walter F."/>
            <person name="Albersmeier A."/>
            <person name="Kalinowski J."/>
            <person name="Ruckert C."/>
        </authorList>
    </citation>
    <scope>NUCLEOTIDE SEQUENCE</scope>
    <source>
        <strain evidence="2">CGMCC 4.5737</strain>
    </source>
</reference>
<dbReference type="AlphaFoldDB" id="A0A8J3CF14"/>
<feature type="transmembrane region" description="Helical" evidence="1">
    <location>
        <begin position="221"/>
        <end position="243"/>
    </location>
</feature>
<gene>
    <name evidence="2" type="ORF">GCM10012275_32620</name>
</gene>